<organism evidence="1 2">
    <name type="scientific">Flavobacterium micromati</name>
    <dbReference type="NCBI Taxonomy" id="229205"/>
    <lineage>
        <taxon>Bacteria</taxon>
        <taxon>Pseudomonadati</taxon>
        <taxon>Bacteroidota</taxon>
        <taxon>Flavobacteriia</taxon>
        <taxon>Flavobacteriales</taxon>
        <taxon>Flavobacteriaceae</taxon>
        <taxon>Flavobacterium</taxon>
    </lineage>
</organism>
<dbReference type="PROSITE" id="PS51257">
    <property type="entry name" value="PROKAR_LIPOPROTEIN"/>
    <property type="match status" value="1"/>
</dbReference>
<dbReference type="STRING" id="229205.SAMN05444372_11482"/>
<keyword evidence="2" id="KW-1185">Reference proteome</keyword>
<proteinExistence type="predicted"/>
<accession>A0A1M5Q514</accession>
<dbReference type="EMBL" id="FQWF01000014">
    <property type="protein sequence ID" value="SHH09016.1"/>
    <property type="molecule type" value="Genomic_DNA"/>
</dbReference>
<protein>
    <submittedName>
        <fullName evidence="1">Uncharacterized protein</fullName>
    </submittedName>
</protein>
<reference evidence="2" key="1">
    <citation type="submission" date="2016-11" db="EMBL/GenBank/DDBJ databases">
        <authorList>
            <person name="Varghese N."/>
            <person name="Submissions S."/>
        </authorList>
    </citation>
    <scope>NUCLEOTIDE SEQUENCE [LARGE SCALE GENOMIC DNA]</scope>
    <source>
        <strain evidence="2">DSM 17659</strain>
    </source>
</reference>
<dbReference type="AlphaFoldDB" id="A0A1M5Q514"/>
<evidence type="ECO:0000313" key="2">
    <source>
        <dbReference type="Proteomes" id="UP000184020"/>
    </source>
</evidence>
<gene>
    <name evidence="1" type="ORF">SAMN05444372_11482</name>
</gene>
<dbReference type="Proteomes" id="UP000184020">
    <property type="component" value="Unassembled WGS sequence"/>
</dbReference>
<dbReference type="OrthoDB" id="1342196at2"/>
<name>A0A1M5Q514_9FLAO</name>
<dbReference type="RefSeq" id="WP_073021686.1">
    <property type="nucleotide sequence ID" value="NZ_FQWF01000014.1"/>
</dbReference>
<sequence>MVKISNLIPSQSDSFVRGLLKIVAVFAAFFMYSCNDDDAVPATERLFTIQLGDKKYKGINASVAAIKNCERLSIATGYDKPDGHFSINFDILKNGALHKVTLVDFTRGGDNNFETADFNPVALMKITNFKYDEATNYVHFEYSGELIIVRSAFDPTDKISPRLNIQGVVTIKDLMDYECKAFVPSVQFKIPTITFTGTRANATYDASLNTNPYIHRFYSNNGYRAIIKSKVDLWNLDKGTYTFDQNTIENRIDLEQYTGIFRATQLLWIRTQDWKKFQTSGSYTIKEHLMINGLKVTKGEMNLQVYDNGVLLHSVSNGKFEVLGFN</sequence>
<evidence type="ECO:0000313" key="1">
    <source>
        <dbReference type="EMBL" id="SHH09016.1"/>
    </source>
</evidence>